<dbReference type="EMBL" id="NMUH01003711">
    <property type="protein sequence ID" value="MQM06785.1"/>
    <property type="molecule type" value="Genomic_DNA"/>
</dbReference>
<dbReference type="AlphaFoldDB" id="A0A843WQN3"/>
<evidence type="ECO:0000313" key="2">
    <source>
        <dbReference type="EMBL" id="MQM06785.1"/>
    </source>
</evidence>
<gene>
    <name evidence="2" type="ORF">Taro_039617</name>
</gene>
<keyword evidence="1" id="KW-0812">Transmembrane</keyword>
<evidence type="ECO:0000256" key="1">
    <source>
        <dbReference type="SAM" id="Phobius"/>
    </source>
</evidence>
<keyword evidence="1" id="KW-1133">Transmembrane helix</keyword>
<sequence>MPCSGATGAGSLLIGRTLGELAVLQEKVKMLNKAGLGAVYLSASSLALEEPALDVGPDWGAVFYLDDCQLDAQRTVSFIQQVVFRPFLYPWGTGNSQGRYAEVFNDPAICLLRCAAMHPKNELVNLASAECSAIFLFSLALVGVFFPYNRGALFTALVVIYALTSGQEFVVDRLLILWSSIFVFLFPEHSCHCIQCHNSIAIRYHPYHSPYMGIGNFTFVGPPWMNLVAPTLVSLLKFYFHEEVRKATISAIMFSQVGSGEGTCLRAR</sequence>
<name>A0A843WQN3_COLES</name>
<feature type="transmembrane region" description="Helical" evidence="1">
    <location>
        <begin position="123"/>
        <end position="146"/>
    </location>
</feature>
<dbReference type="OrthoDB" id="498204at2759"/>
<protein>
    <submittedName>
        <fullName evidence="2">Uncharacterized protein</fullName>
    </submittedName>
</protein>
<keyword evidence="3" id="KW-1185">Reference proteome</keyword>
<accession>A0A843WQN3</accession>
<comment type="caution">
    <text evidence="2">The sequence shown here is derived from an EMBL/GenBank/DDBJ whole genome shotgun (WGS) entry which is preliminary data.</text>
</comment>
<dbReference type="Proteomes" id="UP000652761">
    <property type="component" value="Unassembled WGS sequence"/>
</dbReference>
<reference evidence="2" key="1">
    <citation type="submission" date="2017-07" db="EMBL/GenBank/DDBJ databases">
        <title>Taro Niue Genome Assembly and Annotation.</title>
        <authorList>
            <person name="Atibalentja N."/>
            <person name="Keating K."/>
            <person name="Fields C.J."/>
        </authorList>
    </citation>
    <scope>NUCLEOTIDE SEQUENCE</scope>
    <source>
        <strain evidence="2">Niue_2</strain>
        <tissue evidence="2">Leaf</tissue>
    </source>
</reference>
<organism evidence="2 3">
    <name type="scientific">Colocasia esculenta</name>
    <name type="common">Wild taro</name>
    <name type="synonym">Arum esculentum</name>
    <dbReference type="NCBI Taxonomy" id="4460"/>
    <lineage>
        <taxon>Eukaryota</taxon>
        <taxon>Viridiplantae</taxon>
        <taxon>Streptophyta</taxon>
        <taxon>Embryophyta</taxon>
        <taxon>Tracheophyta</taxon>
        <taxon>Spermatophyta</taxon>
        <taxon>Magnoliopsida</taxon>
        <taxon>Liliopsida</taxon>
        <taxon>Araceae</taxon>
        <taxon>Aroideae</taxon>
        <taxon>Colocasieae</taxon>
        <taxon>Colocasia</taxon>
    </lineage>
</organism>
<keyword evidence="1" id="KW-0472">Membrane</keyword>
<proteinExistence type="predicted"/>
<evidence type="ECO:0000313" key="3">
    <source>
        <dbReference type="Proteomes" id="UP000652761"/>
    </source>
</evidence>